<accession>A0ACA9SZX1</accession>
<comment type="caution">
    <text evidence="1">The sequence shown here is derived from an EMBL/GenBank/DDBJ whole genome shotgun (WGS) entry which is preliminary data.</text>
</comment>
<sequence>YNMKDGMKSHASVFTIYRKAKILMNPALRQQSREAQNEYFKSIIENSDLVQKEKDYAYVLLNKELDNRNVLEGV</sequence>
<keyword evidence="2" id="KW-1185">Reference proteome</keyword>
<evidence type="ECO:0000313" key="2">
    <source>
        <dbReference type="Proteomes" id="UP000789920"/>
    </source>
</evidence>
<dbReference type="EMBL" id="CAJVQC010169866">
    <property type="protein sequence ID" value="CAG8850252.1"/>
    <property type="molecule type" value="Genomic_DNA"/>
</dbReference>
<evidence type="ECO:0000313" key="1">
    <source>
        <dbReference type="EMBL" id="CAG8850252.1"/>
    </source>
</evidence>
<name>A0ACA9SZX1_9GLOM</name>
<proteinExistence type="predicted"/>
<gene>
    <name evidence="1" type="ORF">RPERSI_LOCUS35995</name>
</gene>
<protein>
    <submittedName>
        <fullName evidence="1">22189_t:CDS:1</fullName>
    </submittedName>
</protein>
<feature type="non-terminal residue" evidence="1">
    <location>
        <position position="74"/>
    </location>
</feature>
<dbReference type="Proteomes" id="UP000789920">
    <property type="component" value="Unassembled WGS sequence"/>
</dbReference>
<reference evidence="1" key="1">
    <citation type="submission" date="2021-06" db="EMBL/GenBank/DDBJ databases">
        <authorList>
            <person name="Kallberg Y."/>
            <person name="Tangrot J."/>
            <person name="Rosling A."/>
        </authorList>
    </citation>
    <scope>NUCLEOTIDE SEQUENCE</scope>
    <source>
        <strain evidence="1">MA461A</strain>
    </source>
</reference>
<feature type="non-terminal residue" evidence="1">
    <location>
        <position position="1"/>
    </location>
</feature>
<organism evidence="1 2">
    <name type="scientific">Racocetra persica</name>
    <dbReference type="NCBI Taxonomy" id="160502"/>
    <lineage>
        <taxon>Eukaryota</taxon>
        <taxon>Fungi</taxon>
        <taxon>Fungi incertae sedis</taxon>
        <taxon>Mucoromycota</taxon>
        <taxon>Glomeromycotina</taxon>
        <taxon>Glomeromycetes</taxon>
        <taxon>Diversisporales</taxon>
        <taxon>Gigasporaceae</taxon>
        <taxon>Racocetra</taxon>
    </lineage>
</organism>